<dbReference type="PANTHER" id="PTHR47814">
    <property type="entry name" value="PEPTIDYL-TRNA HYDROLASE ARFB"/>
    <property type="match status" value="1"/>
</dbReference>
<dbReference type="GO" id="GO:0043022">
    <property type="term" value="F:ribosome binding"/>
    <property type="evidence" value="ECO:0007669"/>
    <property type="project" value="TreeGrafter"/>
</dbReference>
<dbReference type="GO" id="GO:0003747">
    <property type="term" value="F:translation release factor activity"/>
    <property type="evidence" value="ECO:0007669"/>
    <property type="project" value="InterPro"/>
</dbReference>
<accession>A0A1Y1SI50</accession>
<dbReference type="Proteomes" id="UP000192342">
    <property type="component" value="Unassembled WGS sequence"/>
</dbReference>
<dbReference type="GO" id="GO:0072344">
    <property type="term" value="P:rescue of stalled ribosome"/>
    <property type="evidence" value="ECO:0007669"/>
    <property type="project" value="TreeGrafter"/>
</dbReference>
<evidence type="ECO:0000256" key="1">
    <source>
        <dbReference type="ARBA" id="ARBA00010835"/>
    </source>
</evidence>
<dbReference type="InterPro" id="IPR000352">
    <property type="entry name" value="Pep_chain_release_fac_I"/>
</dbReference>
<evidence type="ECO:0000313" key="4">
    <source>
        <dbReference type="EMBL" id="ORE89326.1"/>
    </source>
</evidence>
<protein>
    <recommendedName>
        <fullName evidence="3">Prokaryotic-type class I peptide chain release factors domain-containing protein</fullName>
    </recommendedName>
</protein>
<dbReference type="RefSeq" id="WP_083560343.1">
    <property type="nucleotide sequence ID" value="NZ_AQQV01000001.1"/>
</dbReference>
<dbReference type="SUPFAM" id="SSF75620">
    <property type="entry name" value="Release factor"/>
    <property type="match status" value="1"/>
</dbReference>
<dbReference type="AlphaFoldDB" id="A0A1Y1SI50"/>
<dbReference type="STRING" id="1317117.ATO7_05585"/>
<dbReference type="PROSITE" id="PS00745">
    <property type="entry name" value="RF_PROK_I"/>
    <property type="match status" value="1"/>
</dbReference>
<comment type="similarity">
    <text evidence="1">Belongs to the prokaryotic/mitochondrial release factor family.</text>
</comment>
<gene>
    <name evidence="4" type="ORF">ATO7_05585</name>
</gene>
<reference evidence="4 5" key="1">
    <citation type="submission" date="2013-04" db="EMBL/GenBank/DDBJ databases">
        <title>Oceanococcus atlanticus 22II-S10r2 Genome Sequencing.</title>
        <authorList>
            <person name="Lai Q."/>
            <person name="Li G."/>
            <person name="Shao Z."/>
        </authorList>
    </citation>
    <scope>NUCLEOTIDE SEQUENCE [LARGE SCALE GENOMIC DNA]</scope>
    <source>
        <strain evidence="4 5">22II-S10r2</strain>
    </source>
</reference>
<evidence type="ECO:0000256" key="2">
    <source>
        <dbReference type="SAM" id="MobiDB-lite"/>
    </source>
</evidence>
<proteinExistence type="inferred from homology"/>
<sequence>MLHINEHLQVPLSEIELSPIRAQGAGGQNVNKVSSAIHLRFDIGASSLPERTRERLLQQSDQRISKDGVLIIKAQQFRTQEQNREDALARLAECIRRADFKPKARKATRPTRSSQRKRMDSKTQRGRVKQLRGRISERD</sequence>
<organism evidence="4 5">
    <name type="scientific">Oceanococcus atlanticus</name>
    <dbReference type="NCBI Taxonomy" id="1317117"/>
    <lineage>
        <taxon>Bacteria</taxon>
        <taxon>Pseudomonadati</taxon>
        <taxon>Pseudomonadota</taxon>
        <taxon>Gammaproteobacteria</taxon>
        <taxon>Chromatiales</taxon>
        <taxon>Oceanococcaceae</taxon>
        <taxon>Oceanococcus</taxon>
    </lineage>
</organism>
<dbReference type="PANTHER" id="PTHR47814:SF1">
    <property type="entry name" value="PEPTIDYL-TRNA HYDROLASE ARFB"/>
    <property type="match status" value="1"/>
</dbReference>
<dbReference type="Pfam" id="PF00472">
    <property type="entry name" value="RF-1"/>
    <property type="match status" value="1"/>
</dbReference>
<dbReference type="OrthoDB" id="9815709at2"/>
<feature type="region of interest" description="Disordered" evidence="2">
    <location>
        <begin position="100"/>
        <end position="139"/>
    </location>
</feature>
<comment type="caution">
    <text evidence="4">The sequence shown here is derived from an EMBL/GenBank/DDBJ whole genome shotgun (WGS) entry which is preliminary data.</text>
</comment>
<dbReference type="NCBIfam" id="NF006718">
    <property type="entry name" value="PRK09256.1"/>
    <property type="match status" value="1"/>
</dbReference>
<keyword evidence="5" id="KW-1185">Reference proteome</keyword>
<dbReference type="InterPro" id="IPR045853">
    <property type="entry name" value="Pep_chain_release_fac_I_sf"/>
</dbReference>
<name>A0A1Y1SI50_9GAMM</name>
<dbReference type="EMBL" id="AQQV01000001">
    <property type="protein sequence ID" value="ORE89326.1"/>
    <property type="molecule type" value="Genomic_DNA"/>
</dbReference>
<evidence type="ECO:0000259" key="3">
    <source>
        <dbReference type="PROSITE" id="PS00745"/>
    </source>
</evidence>
<evidence type="ECO:0000313" key="5">
    <source>
        <dbReference type="Proteomes" id="UP000192342"/>
    </source>
</evidence>
<dbReference type="Gene3D" id="3.30.160.20">
    <property type="match status" value="1"/>
</dbReference>
<dbReference type="GO" id="GO:0004045">
    <property type="term" value="F:peptidyl-tRNA hydrolase activity"/>
    <property type="evidence" value="ECO:0007669"/>
    <property type="project" value="TreeGrafter"/>
</dbReference>
<feature type="domain" description="Prokaryotic-type class I peptide chain release factors" evidence="3">
    <location>
        <begin position="21"/>
        <end position="37"/>
    </location>
</feature>